<dbReference type="EMBL" id="CAJOBB010000577">
    <property type="protein sequence ID" value="CAF3709245.1"/>
    <property type="molecule type" value="Genomic_DNA"/>
</dbReference>
<keyword evidence="5" id="KW-0106">Calcium</keyword>
<dbReference type="PROSITE" id="PS50222">
    <property type="entry name" value="EF_HAND_2"/>
    <property type="match status" value="2"/>
</dbReference>
<name>A0A814Z013_9BILA</name>
<dbReference type="EMBL" id="CAJNOE010000478">
    <property type="protein sequence ID" value="CAF1235802.1"/>
    <property type="molecule type" value="Genomic_DNA"/>
</dbReference>
<gene>
    <name evidence="8" type="ORF">IZO911_LOCUS30512</name>
    <name evidence="9" type="ORF">KXQ929_LOCUS11612</name>
</gene>
<evidence type="ECO:0000256" key="5">
    <source>
        <dbReference type="ARBA" id="ARBA00022837"/>
    </source>
</evidence>
<reference evidence="8" key="1">
    <citation type="submission" date="2021-02" db="EMBL/GenBank/DDBJ databases">
        <authorList>
            <person name="Nowell W R."/>
        </authorList>
    </citation>
    <scope>NUCLEOTIDE SEQUENCE</scope>
</reference>
<feature type="domain" description="EF-hand" evidence="7">
    <location>
        <begin position="118"/>
        <end position="153"/>
    </location>
</feature>
<feature type="domain" description="EF-hand" evidence="7">
    <location>
        <begin position="82"/>
        <end position="117"/>
    </location>
</feature>
<keyword evidence="3" id="KW-0479">Metal-binding</keyword>
<evidence type="ECO:0000256" key="4">
    <source>
        <dbReference type="ARBA" id="ARBA00022737"/>
    </source>
</evidence>
<dbReference type="Pfam" id="PF13202">
    <property type="entry name" value="EF-hand_5"/>
    <property type="match status" value="1"/>
</dbReference>
<dbReference type="PROSITE" id="PS00018">
    <property type="entry name" value="EF_HAND_1"/>
    <property type="match status" value="2"/>
</dbReference>
<dbReference type="AlphaFoldDB" id="A0A814Z013"/>
<dbReference type="InterPro" id="IPR028846">
    <property type="entry name" value="Recoverin"/>
</dbReference>
<keyword evidence="4" id="KW-0677">Repeat</keyword>
<sequence>MRDLKVKLNISSPVNDQYMGTHFSSATLDDATVDLIKRKTKMKTSEITDWFSELKSRCPNGKMTKKDMLKCYRDLSTCDMDKVEHVVNAIYKAFDIDNDGKVDFKEFVIGFLLTTKGTMEEKLDYTFQLYDIDKDGYIDQTEIDVMAKYVLRMLGGNGNELESIELLKHFISSCHCNEQGLITKENFIRALSKNELLSQLLSPFT</sequence>
<dbReference type="GO" id="GO:0005509">
    <property type="term" value="F:calcium ion binding"/>
    <property type="evidence" value="ECO:0007669"/>
    <property type="project" value="InterPro"/>
</dbReference>
<dbReference type="InterPro" id="IPR018247">
    <property type="entry name" value="EF_Hand_1_Ca_BS"/>
</dbReference>
<comment type="similarity">
    <text evidence="1">Belongs to the recoverin family.</text>
</comment>
<evidence type="ECO:0000313" key="8">
    <source>
        <dbReference type="EMBL" id="CAF1235802.1"/>
    </source>
</evidence>
<protein>
    <recommendedName>
        <fullName evidence="7">EF-hand domain-containing protein</fullName>
    </recommendedName>
</protein>
<proteinExistence type="inferred from homology"/>
<keyword evidence="6" id="KW-0449">Lipoprotein</keyword>
<dbReference type="SMART" id="SM00054">
    <property type="entry name" value="EFh"/>
    <property type="match status" value="3"/>
</dbReference>
<accession>A0A814Z013</accession>
<dbReference type="InterPro" id="IPR011992">
    <property type="entry name" value="EF-hand-dom_pair"/>
</dbReference>
<keyword evidence="2" id="KW-0519">Myristate</keyword>
<dbReference type="PRINTS" id="PR00450">
    <property type="entry name" value="RECOVERIN"/>
</dbReference>
<dbReference type="Pfam" id="PF13833">
    <property type="entry name" value="EF-hand_8"/>
    <property type="match status" value="1"/>
</dbReference>
<dbReference type="SUPFAM" id="SSF47473">
    <property type="entry name" value="EF-hand"/>
    <property type="match status" value="1"/>
</dbReference>
<dbReference type="Proteomes" id="UP000663860">
    <property type="component" value="Unassembled WGS sequence"/>
</dbReference>
<evidence type="ECO:0000259" key="7">
    <source>
        <dbReference type="PROSITE" id="PS50222"/>
    </source>
</evidence>
<evidence type="ECO:0000313" key="9">
    <source>
        <dbReference type="EMBL" id="CAF3709245.1"/>
    </source>
</evidence>
<dbReference type="InterPro" id="IPR002048">
    <property type="entry name" value="EF_hand_dom"/>
</dbReference>
<comment type="caution">
    <text evidence="8">The sequence shown here is derived from an EMBL/GenBank/DDBJ whole genome shotgun (WGS) entry which is preliminary data.</text>
</comment>
<evidence type="ECO:0000313" key="10">
    <source>
        <dbReference type="Proteomes" id="UP000663860"/>
    </source>
</evidence>
<evidence type="ECO:0000256" key="2">
    <source>
        <dbReference type="ARBA" id="ARBA00022707"/>
    </source>
</evidence>
<dbReference type="CDD" id="cd00051">
    <property type="entry name" value="EFh"/>
    <property type="match status" value="1"/>
</dbReference>
<dbReference type="Proteomes" id="UP000663868">
    <property type="component" value="Unassembled WGS sequence"/>
</dbReference>
<dbReference type="PANTHER" id="PTHR23055">
    <property type="entry name" value="CALCIUM BINDING PROTEINS"/>
    <property type="match status" value="1"/>
</dbReference>
<dbReference type="Gene3D" id="1.10.238.10">
    <property type="entry name" value="EF-hand"/>
    <property type="match status" value="1"/>
</dbReference>
<evidence type="ECO:0000256" key="3">
    <source>
        <dbReference type="ARBA" id="ARBA00022723"/>
    </source>
</evidence>
<evidence type="ECO:0000256" key="6">
    <source>
        <dbReference type="ARBA" id="ARBA00023288"/>
    </source>
</evidence>
<evidence type="ECO:0000256" key="1">
    <source>
        <dbReference type="ARBA" id="ARBA00006049"/>
    </source>
</evidence>
<organism evidence="8 10">
    <name type="scientific">Adineta steineri</name>
    <dbReference type="NCBI Taxonomy" id="433720"/>
    <lineage>
        <taxon>Eukaryota</taxon>
        <taxon>Metazoa</taxon>
        <taxon>Spiralia</taxon>
        <taxon>Gnathifera</taxon>
        <taxon>Rotifera</taxon>
        <taxon>Eurotatoria</taxon>
        <taxon>Bdelloidea</taxon>
        <taxon>Adinetida</taxon>
        <taxon>Adinetidae</taxon>
        <taxon>Adineta</taxon>
    </lineage>
</organism>
<dbReference type="PANTHER" id="PTHR23055:SF178">
    <property type="entry name" value="NEUROCALCIN HOMOLOG"/>
    <property type="match status" value="1"/>
</dbReference>